<dbReference type="InterPro" id="IPR032508">
    <property type="entry name" value="FecR_C"/>
</dbReference>
<keyword evidence="5" id="KW-1185">Reference proteome</keyword>
<evidence type="ECO:0000259" key="2">
    <source>
        <dbReference type="Pfam" id="PF04773"/>
    </source>
</evidence>
<dbReference type="InterPro" id="IPR012373">
    <property type="entry name" value="Ferrdict_sens_TM"/>
</dbReference>
<evidence type="ECO:0000256" key="1">
    <source>
        <dbReference type="SAM" id="Phobius"/>
    </source>
</evidence>
<evidence type="ECO:0000313" key="4">
    <source>
        <dbReference type="EMBL" id="GGH32581.1"/>
    </source>
</evidence>
<evidence type="ECO:0000313" key="5">
    <source>
        <dbReference type="Proteomes" id="UP000600214"/>
    </source>
</evidence>
<feature type="domain" description="Protein FecR C-terminal" evidence="3">
    <location>
        <begin position="328"/>
        <end position="395"/>
    </location>
</feature>
<organism evidence="4 5">
    <name type="scientific">Dyadobacter endophyticus</name>
    <dbReference type="NCBI Taxonomy" id="1749036"/>
    <lineage>
        <taxon>Bacteria</taxon>
        <taxon>Pseudomonadati</taxon>
        <taxon>Bacteroidota</taxon>
        <taxon>Cytophagia</taxon>
        <taxon>Cytophagales</taxon>
        <taxon>Spirosomataceae</taxon>
        <taxon>Dyadobacter</taxon>
    </lineage>
</organism>
<comment type="caution">
    <text evidence="4">The sequence shown here is derived from an EMBL/GenBank/DDBJ whole genome shotgun (WGS) entry which is preliminary data.</text>
</comment>
<gene>
    <name evidence="4" type="ORF">GCM10007423_22190</name>
</gene>
<proteinExistence type="predicted"/>
<dbReference type="PANTHER" id="PTHR30273">
    <property type="entry name" value="PERIPLASMIC SIGNAL SENSOR AND SIGMA FACTOR ACTIVATOR FECR-RELATED"/>
    <property type="match status" value="1"/>
</dbReference>
<dbReference type="PANTHER" id="PTHR30273:SF2">
    <property type="entry name" value="PROTEIN FECR"/>
    <property type="match status" value="1"/>
</dbReference>
<keyword evidence="1" id="KW-1133">Transmembrane helix</keyword>
<dbReference type="Pfam" id="PF04773">
    <property type="entry name" value="FecR"/>
    <property type="match status" value="1"/>
</dbReference>
<sequence length="397" mass="44380">MDESSAKDLLRKYRDNTLTDEEMALLESWYLARAKSANLALNTDELEKQLDMVWESLPLNQERALRQKTRTLPLLKWVGVAASVVIAATIGLNFFRKAKPQPPVSQGVVVGDAIPGDNRAKLTLANGQSIMLHEAVNGKLAQQGQTAVIKTKQGEIVYEFETQEGSGPSRGLAYNTISTPRAGQYRIKLPDGTGVWLNAASSIRFPTVFPTEERVVEIVGEAYFEVAKVSKNKKRVPFKVRSGNQIIEVLGTRFNVNSYADEGAIKTTLLEGSIKLKVNGAEDRGVLLKPGDQARLVTNIRKNASQPARPFEVKQINTSNVIAWKEGYFRFDNVGLPELMRQLARWYDMEVVYEGTIKDYEFVGQIERDAKLSKVLRILELGDVHFKIDNKKIIVTN</sequence>
<keyword evidence="1" id="KW-0472">Membrane</keyword>
<reference evidence="5" key="1">
    <citation type="journal article" date="2019" name="Int. J. Syst. Evol. Microbiol.">
        <title>The Global Catalogue of Microorganisms (GCM) 10K type strain sequencing project: providing services to taxonomists for standard genome sequencing and annotation.</title>
        <authorList>
            <consortium name="The Broad Institute Genomics Platform"/>
            <consortium name="The Broad Institute Genome Sequencing Center for Infectious Disease"/>
            <person name="Wu L."/>
            <person name="Ma J."/>
        </authorList>
    </citation>
    <scope>NUCLEOTIDE SEQUENCE [LARGE SCALE GENOMIC DNA]</scope>
    <source>
        <strain evidence="5">CGMCC 1.15288</strain>
    </source>
</reference>
<dbReference type="RefSeq" id="WP_188931649.1">
    <property type="nucleotide sequence ID" value="NZ_BMIA01000001.1"/>
</dbReference>
<feature type="transmembrane region" description="Helical" evidence="1">
    <location>
        <begin position="74"/>
        <end position="95"/>
    </location>
</feature>
<name>A0ABQ1YPT8_9BACT</name>
<dbReference type="EMBL" id="BMIA01000001">
    <property type="protein sequence ID" value="GGH32581.1"/>
    <property type="molecule type" value="Genomic_DNA"/>
</dbReference>
<dbReference type="InterPro" id="IPR006860">
    <property type="entry name" value="FecR"/>
</dbReference>
<dbReference type="Gene3D" id="3.55.50.30">
    <property type="match status" value="1"/>
</dbReference>
<dbReference type="Proteomes" id="UP000600214">
    <property type="component" value="Unassembled WGS sequence"/>
</dbReference>
<evidence type="ECO:0000259" key="3">
    <source>
        <dbReference type="Pfam" id="PF16344"/>
    </source>
</evidence>
<dbReference type="Gene3D" id="2.60.120.1440">
    <property type="match status" value="1"/>
</dbReference>
<accession>A0ABQ1YPT8</accession>
<protein>
    <submittedName>
        <fullName evidence="4">Iron dicitrate transporter FecR</fullName>
    </submittedName>
</protein>
<keyword evidence="1" id="KW-0812">Transmembrane</keyword>
<dbReference type="Pfam" id="PF16344">
    <property type="entry name" value="FecR_C"/>
    <property type="match status" value="1"/>
</dbReference>
<feature type="domain" description="FecR protein" evidence="2">
    <location>
        <begin position="176"/>
        <end position="275"/>
    </location>
</feature>